<evidence type="ECO:0000313" key="1">
    <source>
        <dbReference type="EMBL" id="KAH8005617.1"/>
    </source>
</evidence>
<reference evidence="1" key="1">
    <citation type="submission" date="2021-08" db="EMBL/GenBank/DDBJ databases">
        <title>The first chromosome-level gecko genome reveals the dynamic sex chromosomes of Neotropical dwarf geckos (Sphaerodactylidae: Sphaerodactylus).</title>
        <authorList>
            <person name="Pinto B.J."/>
            <person name="Keating S.E."/>
            <person name="Gamble T."/>
        </authorList>
    </citation>
    <scope>NUCLEOTIDE SEQUENCE</scope>
    <source>
        <strain evidence="1">TG3544</strain>
    </source>
</reference>
<evidence type="ECO:0000313" key="2">
    <source>
        <dbReference type="Proteomes" id="UP000827872"/>
    </source>
</evidence>
<organism evidence="1 2">
    <name type="scientific">Sphaerodactylus townsendi</name>
    <dbReference type="NCBI Taxonomy" id="933632"/>
    <lineage>
        <taxon>Eukaryota</taxon>
        <taxon>Metazoa</taxon>
        <taxon>Chordata</taxon>
        <taxon>Craniata</taxon>
        <taxon>Vertebrata</taxon>
        <taxon>Euteleostomi</taxon>
        <taxon>Lepidosauria</taxon>
        <taxon>Squamata</taxon>
        <taxon>Bifurcata</taxon>
        <taxon>Gekkota</taxon>
        <taxon>Sphaerodactylidae</taxon>
        <taxon>Sphaerodactylus</taxon>
    </lineage>
</organism>
<comment type="caution">
    <text evidence="1">The sequence shown here is derived from an EMBL/GenBank/DDBJ whole genome shotgun (WGS) entry which is preliminary data.</text>
</comment>
<proteinExistence type="predicted"/>
<accession>A0ACB8FK65</accession>
<name>A0ACB8FK65_9SAUR</name>
<keyword evidence="2" id="KW-1185">Reference proteome</keyword>
<sequence>MQAAQAGGGGQSAPVAAQPAVPASDKAALCLHGDMWRRSRPPLHGPGANLAPRPARASLQRATSAQPPLPPHPPATLAYLAGLRDLPQAATAAPYSAEAALHQPEGARGHRRASAPGNGASTSRSNLPPRSPARCKSKPVLLGCSQGAAFFLKHLASKPCLVLCVIWLVPRLRSFFLWPLIPLMQMEDKKVVVVFGVTGAQGGAVARALLADGTFVVRGITRQPQQKAARELVKVGVDVVKADLDDAQSLEAALRGVDAAFLVTDFWEHLSEEREVAQGKRVADLARHLGLSYVVYSGLENVRQLTGGQLAVPHFDGKGQVEEYFRSLGVPVTCVRLPCYFENFLTVFRPQKARSGDGYELAIPMGDVPLDGLAVADLGPVVVTLMKEPEKYQGQTIGLSMGKLTVAEYAALMSRHTGKTIRDAKMSLETYEQLGFAGAQELANMFRFNRMKPERDVALTQQLNPQARTFEEWMRKQRAAFRDL</sequence>
<dbReference type="EMBL" id="CM037617">
    <property type="protein sequence ID" value="KAH8005617.1"/>
    <property type="molecule type" value="Genomic_DNA"/>
</dbReference>
<protein>
    <submittedName>
        <fullName evidence="1">NmrA-like domain-containing protein 1</fullName>
    </submittedName>
</protein>
<gene>
    <name evidence="1" type="primary">NMRAL1</name>
    <name evidence="1" type="ORF">K3G42_030527</name>
</gene>
<dbReference type="Proteomes" id="UP000827872">
    <property type="component" value="Linkage Group LG04"/>
</dbReference>